<dbReference type="EnsemblMetazoa" id="ASIC000604-RA">
    <property type="protein sequence ID" value="ASIC000604-PA"/>
    <property type="gene ID" value="ASIC000604"/>
</dbReference>
<evidence type="ECO:0000313" key="2">
    <source>
        <dbReference type="EnsemblMetazoa" id="ASIC000604-PA"/>
    </source>
</evidence>
<dbReference type="VEuPathDB" id="VectorBase:ASIC000604"/>
<dbReference type="AlphaFoldDB" id="A0A084VAC5"/>
<gene>
    <name evidence="1" type="ORF">ZHAS_00000604</name>
</gene>
<sequence>MASARDFSLGFLLFERNGQIESVAIISSISAKLASLQKLANTKTSLFARTQTLGGIVTSVFFFPFLFDEGNEYTSSSVGTRGIGYIYSRVEHMPRACCICIGVHIARASKKAVPHVFHTHTSVRPSRSKSIDRSEGAWFV</sequence>
<evidence type="ECO:0000313" key="1">
    <source>
        <dbReference type="EMBL" id="KFB34919.1"/>
    </source>
</evidence>
<evidence type="ECO:0000313" key="3">
    <source>
        <dbReference type="Proteomes" id="UP000030765"/>
    </source>
</evidence>
<reference evidence="1 3" key="1">
    <citation type="journal article" date="2014" name="BMC Genomics">
        <title>Genome sequence of Anopheles sinensis provides insight into genetics basis of mosquito competence for malaria parasites.</title>
        <authorList>
            <person name="Zhou D."/>
            <person name="Zhang D."/>
            <person name="Ding G."/>
            <person name="Shi L."/>
            <person name="Hou Q."/>
            <person name="Ye Y."/>
            <person name="Xu Y."/>
            <person name="Zhou H."/>
            <person name="Xiong C."/>
            <person name="Li S."/>
            <person name="Yu J."/>
            <person name="Hong S."/>
            <person name="Yu X."/>
            <person name="Zou P."/>
            <person name="Chen C."/>
            <person name="Chang X."/>
            <person name="Wang W."/>
            <person name="Lv Y."/>
            <person name="Sun Y."/>
            <person name="Ma L."/>
            <person name="Shen B."/>
            <person name="Zhu C."/>
        </authorList>
    </citation>
    <scope>NUCLEOTIDE SEQUENCE [LARGE SCALE GENOMIC DNA]</scope>
</reference>
<organism evidence="1">
    <name type="scientific">Anopheles sinensis</name>
    <name type="common">Mosquito</name>
    <dbReference type="NCBI Taxonomy" id="74873"/>
    <lineage>
        <taxon>Eukaryota</taxon>
        <taxon>Metazoa</taxon>
        <taxon>Ecdysozoa</taxon>
        <taxon>Arthropoda</taxon>
        <taxon>Hexapoda</taxon>
        <taxon>Insecta</taxon>
        <taxon>Pterygota</taxon>
        <taxon>Neoptera</taxon>
        <taxon>Endopterygota</taxon>
        <taxon>Diptera</taxon>
        <taxon>Nematocera</taxon>
        <taxon>Culicoidea</taxon>
        <taxon>Culicidae</taxon>
        <taxon>Anophelinae</taxon>
        <taxon>Anopheles</taxon>
    </lineage>
</organism>
<dbReference type="EMBL" id="KE524109">
    <property type="protein sequence ID" value="KFB34919.1"/>
    <property type="molecule type" value="Genomic_DNA"/>
</dbReference>
<protein>
    <submittedName>
        <fullName evidence="1 2">Uncharacterized protein</fullName>
    </submittedName>
</protein>
<proteinExistence type="predicted"/>
<name>A0A084VAC5_ANOSI</name>
<keyword evidence="3" id="KW-1185">Reference proteome</keyword>
<accession>A0A084VAC5</accession>
<dbReference type="Proteomes" id="UP000030765">
    <property type="component" value="Unassembled WGS sequence"/>
</dbReference>
<dbReference type="EMBL" id="ATLV01003059">
    <property type="status" value="NOT_ANNOTATED_CDS"/>
    <property type="molecule type" value="Genomic_DNA"/>
</dbReference>
<reference evidence="2" key="2">
    <citation type="submission" date="2020-05" db="UniProtKB">
        <authorList>
            <consortium name="EnsemblMetazoa"/>
        </authorList>
    </citation>
    <scope>IDENTIFICATION</scope>
</reference>